<proteinExistence type="predicted"/>
<keyword evidence="1" id="KW-0175">Coiled coil</keyword>
<protein>
    <submittedName>
        <fullName evidence="2">Uncharacterized protein</fullName>
    </submittedName>
</protein>
<dbReference type="EMBL" id="LSRX01000751">
    <property type="protein sequence ID" value="OLP89612.1"/>
    <property type="molecule type" value="Genomic_DNA"/>
</dbReference>
<reference evidence="2 3" key="1">
    <citation type="submission" date="2016-02" db="EMBL/GenBank/DDBJ databases">
        <title>Genome analysis of coral dinoflagellate symbionts highlights evolutionary adaptations to a symbiotic lifestyle.</title>
        <authorList>
            <person name="Aranda M."/>
            <person name="Li Y."/>
            <person name="Liew Y.J."/>
            <person name="Baumgarten S."/>
            <person name="Simakov O."/>
            <person name="Wilson M."/>
            <person name="Piel J."/>
            <person name="Ashoor H."/>
            <person name="Bougouffa S."/>
            <person name="Bajic V.B."/>
            <person name="Ryu T."/>
            <person name="Ravasi T."/>
            <person name="Bayer T."/>
            <person name="Micklem G."/>
            <person name="Kim H."/>
            <person name="Bhak J."/>
            <person name="Lajeunesse T.C."/>
            <person name="Voolstra C.R."/>
        </authorList>
    </citation>
    <scope>NUCLEOTIDE SEQUENCE [LARGE SCALE GENOMIC DNA]</scope>
    <source>
        <strain evidence="2 3">CCMP2467</strain>
    </source>
</reference>
<keyword evidence="3" id="KW-1185">Reference proteome</keyword>
<dbReference type="OrthoDB" id="421396at2759"/>
<gene>
    <name evidence="2" type="ORF">AK812_SmicGene28904</name>
</gene>
<evidence type="ECO:0000313" key="3">
    <source>
        <dbReference type="Proteomes" id="UP000186817"/>
    </source>
</evidence>
<organism evidence="2 3">
    <name type="scientific">Symbiodinium microadriaticum</name>
    <name type="common">Dinoflagellate</name>
    <name type="synonym">Zooxanthella microadriatica</name>
    <dbReference type="NCBI Taxonomy" id="2951"/>
    <lineage>
        <taxon>Eukaryota</taxon>
        <taxon>Sar</taxon>
        <taxon>Alveolata</taxon>
        <taxon>Dinophyceae</taxon>
        <taxon>Suessiales</taxon>
        <taxon>Symbiodiniaceae</taxon>
        <taxon>Symbiodinium</taxon>
    </lineage>
</organism>
<accession>A0A1Q9D361</accession>
<evidence type="ECO:0000256" key="1">
    <source>
        <dbReference type="SAM" id="Coils"/>
    </source>
</evidence>
<dbReference type="Proteomes" id="UP000186817">
    <property type="component" value="Unassembled WGS sequence"/>
</dbReference>
<name>A0A1Q9D361_SYMMI</name>
<dbReference type="AlphaFoldDB" id="A0A1Q9D361"/>
<evidence type="ECO:0000313" key="2">
    <source>
        <dbReference type="EMBL" id="OLP89612.1"/>
    </source>
</evidence>
<feature type="coiled-coil region" evidence="1">
    <location>
        <begin position="14"/>
        <end position="41"/>
    </location>
</feature>
<sequence>MEELPAFRVPDDVIEALSATADELKARADVLLEKLSDITHDKHLPGTSWKENLSAKATVAEIQLAAGVHLDNDVSGLPALLSELIEAEYAGAVHNAFVSWHKKIKFLTPRNDDDPSGPSRLTKVFSQLAASTGDQIHYGYVFKSEGMLANGIVEPDKDVGARLIRKELASLKTTQYQAVGVTEDLIHAALLAEAKNLTAKK</sequence>
<comment type="caution">
    <text evidence="2">The sequence shown here is derived from an EMBL/GenBank/DDBJ whole genome shotgun (WGS) entry which is preliminary data.</text>
</comment>